<evidence type="ECO:0000256" key="1">
    <source>
        <dbReference type="SAM" id="MobiDB-lite"/>
    </source>
</evidence>
<feature type="region of interest" description="Disordered" evidence="1">
    <location>
        <begin position="61"/>
        <end position="112"/>
    </location>
</feature>
<dbReference type="AlphaFoldDB" id="A0A162DSI1"/>
<name>A0A162DSI1_9FLAO</name>
<gene>
    <name evidence="2" type="ORF">AWE51_00175</name>
</gene>
<feature type="compositionally biased region" description="Acidic residues" evidence="1">
    <location>
        <begin position="100"/>
        <end position="112"/>
    </location>
</feature>
<dbReference type="OrthoDB" id="9994161at2"/>
<evidence type="ECO:0000313" key="3">
    <source>
        <dbReference type="Proteomes" id="UP000076715"/>
    </source>
</evidence>
<reference evidence="2 3" key="1">
    <citation type="submission" date="2016-01" db="EMBL/GenBank/DDBJ databases">
        <title>The draft genome sequence of Aquimarina sp. RZW4-3-2.</title>
        <authorList>
            <person name="Wang Y."/>
        </authorList>
    </citation>
    <scope>NUCLEOTIDE SEQUENCE [LARGE SCALE GENOMIC DNA]</scope>
    <source>
        <strain evidence="2 3">RZW4-3-2</strain>
    </source>
</reference>
<organism evidence="2 3">
    <name type="scientific">Aquimarina aggregata</name>
    <dbReference type="NCBI Taxonomy" id="1642818"/>
    <lineage>
        <taxon>Bacteria</taxon>
        <taxon>Pseudomonadati</taxon>
        <taxon>Bacteroidota</taxon>
        <taxon>Flavobacteriia</taxon>
        <taxon>Flavobacteriales</taxon>
        <taxon>Flavobacteriaceae</taxon>
        <taxon>Aquimarina</taxon>
    </lineage>
</organism>
<accession>A0A162DSI1</accession>
<proteinExistence type="predicted"/>
<dbReference type="EMBL" id="LQRT01000002">
    <property type="protein sequence ID" value="KZS41897.1"/>
    <property type="molecule type" value="Genomic_DNA"/>
</dbReference>
<comment type="caution">
    <text evidence="2">The sequence shown here is derived from an EMBL/GenBank/DDBJ whole genome shotgun (WGS) entry which is preliminary data.</text>
</comment>
<dbReference type="Proteomes" id="UP000076715">
    <property type="component" value="Unassembled WGS sequence"/>
</dbReference>
<dbReference type="STRING" id="1642818.AWE51_00175"/>
<evidence type="ECO:0000313" key="2">
    <source>
        <dbReference type="EMBL" id="KZS41897.1"/>
    </source>
</evidence>
<dbReference type="RefSeq" id="WP_066308675.1">
    <property type="nucleotide sequence ID" value="NZ_LQRT01000002.1"/>
</dbReference>
<sequence>MTQKDLLVVAQELGIENAESLAYNELQKAVSKAKKEKAQEDKAVSEEIDLNTSDLSLEKEGEIPNIEISKSLGDSISKEESEAPNINGLQEGLPSANESIGEEQPDIQEEDTSQSLDITEALNTEKALDGLVTFYEDDSGRKYCFSEFTPDKFRFNNQVKAKEEWLKDKDAMEQLVFGNCTYVQQIFND</sequence>
<protein>
    <submittedName>
        <fullName evidence="2">Uncharacterized protein</fullName>
    </submittedName>
</protein>
<keyword evidence="3" id="KW-1185">Reference proteome</keyword>